<sequence length="390" mass="44874">MIARIVIYLILVIVLSDLYIDIHYFRKRYQITWWQRLLWWMPCIGMVIYTCALASIRNFAPADLTWLNTYLFLLGMFVGPKAIFTLTSFLGWFVRKYITHTHRNWGHYIGILLGSCAFGTFVYGLTYGLSTVRVKHVDLYFKDLPKSFDGYRVVHVSDLHLGTFDGWRKKILKAEMDSIEKLRPDLICFTGDLQNMRPQEVEKLMPVIRQPMKGTIAVLGNHDYTEYIKEDPKEKAAQEARLIAAEEKGLGWTLLRNQNCSRTSPDKGTIYICGTENDGKPPFPNYSNYKKATKGIAPNAFVIMLQHDPSAWERSILPKTTAQLTLSGHTHGGQMQLFGWRPTSIRQKEDYGLYEKNGRYLYVTAGLGGLVPFRLNMPNEITLITLHTKK</sequence>
<feature type="transmembrane region" description="Helical" evidence="3">
    <location>
        <begin position="6"/>
        <end position="25"/>
    </location>
</feature>
<proteinExistence type="predicted"/>
<dbReference type="Proteomes" id="UP000682195">
    <property type="component" value="Chromosome 1"/>
</dbReference>
<dbReference type="InterPro" id="IPR004843">
    <property type="entry name" value="Calcineurin-like_PHP"/>
</dbReference>
<keyword evidence="3" id="KW-0472">Membrane</keyword>
<dbReference type="RefSeq" id="WP_211808076.1">
    <property type="nucleotide sequence ID" value="NZ_CP072361.1"/>
</dbReference>
<keyword evidence="3" id="KW-1133">Transmembrane helix</keyword>
<feature type="transmembrane region" description="Helical" evidence="3">
    <location>
        <begin position="37"/>
        <end position="57"/>
    </location>
</feature>
<evidence type="ECO:0000256" key="3">
    <source>
        <dbReference type="SAM" id="Phobius"/>
    </source>
</evidence>
<dbReference type="InterPro" id="IPR029052">
    <property type="entry name" value="Metallo-depent_PP-like"/>
</dbReference>
<evidence type="ECO:0000313" key="6">
    <source>
        <dbReference type="Proteomes" id="UP000682195"/>
    </source>
</evidence>
<keyword evidence="2" id="KW-0378">Hydrolase</keyword>
<keyword evidence="6" id="KW-1185">Reference proteome</keyword>
<keyword evidence="3" id="KW-0812">Transmembrane</keyword>
<evidence type="ECO:0000256" key="2">
    <source>
        <dbReference type="ARBA" id="ARBA00022801"/>
    </source>
</evidence>
<protein>
    <submittedName>
        <fullName evidence="5">Metallophosphoesterase</fullName>
    </submittedName>
</protein>
<evidence type="ECO:0000259" key="4">
    <source>
        <dbReference type="Pfam" id="PF00149"/>
    </source>
</evidence>
<feature type="domain" description="Calcineurin-like phosphoesterase" evidence="4">
    <location>
        <begin position="152"/>
        <end position="332"/>
    </location>
</feature>
<name>A0ABX7XR81_9BACT</name>
<reference evidence="5 6" key="1">
    <citation type="submission" date="2021-03" db="EMBL/GenBank/DDBJ databases">
        <title>Human Oral Microbial Genomes.</title>
        <authorList>
            <person name="Johnston C.D."/>
            <person name="Chen T."/>
            <person name="Dewhirst F.E."/>
        </authorList>
    </citation>
    <scope>NUCLEOTIDE SEQUENCE [LARGE SCALE GENOMIC DNA]</scope>
    <source>
        <strain evidence="5 6">F0054</strain>
    </source>
</reference>
<dbReference type="Pfam" id="PF00149">
    <property type="entry name" value="Metallophos"/>
    <property type="match status" value="1"/>
</dbReference>
<evidence type="ECO:0000313" key="5">
    <source>
        <dbReference type="EMBL" id="QUB76132.1"/>
    </source>
</evidence>
<dbReference type="InterPro" id="IPR051158">
    <property type="entry name" value="Metallophosphoesterase_sf"/>
</dbReference>
<evidence type="ECO:0000256" key="1">
    <source>
        <dbReference type="ARBA" id="ARBA00022723"/>
    </source>
</evidence>
<dbReference type="PANTHER" id="PTHR31302:SF31">
    <property type="entry name" value="PHOSPHODIESTERASE YAEI"/>
    <property type="match status" value="1"/>
</dbReference>
<dbReference type="Gene3D" id="3.60.21.10">
    <property type="match status" value="1"/>
</dbReference>
<accession>A0ABX7XR81</accession>
<keyword evidence="1" id="KW-0479">Metal-binding</keyword>
<feature type="transmembrane region" description="Helical" evidence="3">
    <location>
        <begin position="105"/>
        <end position="125"/>
    </location>
</feature>
<dbReference type="EMBL" id="CP072361">
    <property type="protein sequence ID" value="QUB76132.1"/>
    <property type="molecule type" value="Genomic_DNA"/>
</dbReference>
<feature type="transmembrane region" description="Helical" evidence="3">
    <location>
        <begin position="69"/>
        <end position="93"/>
    </location>
</feature>
<dbReference type="SUPFAM" id="SSF56300">
    <property type="entry name" value="Metallo-dependent phosphatases"/>
    <property type="match status" value="1"/>
</dbReference>
<dbReference type="PANTHER" id="PTHR31302">
    <property type="entry name" value="TRANSMEMBRANE PROTEIN WITH METALLOPHOSPHOESTERASE DOMAIN-RELATED"/>
    <property type="match status" value="1"/>
</dbReference>
<organism evidence="5 6">
    <name type="scientific">Prevotella melaninogenica</name>
    <dbReference type="NCBI Taxonomy" id="28132"/>
    <lineage>
        <taxon>Bacteria</taxon>
        <taxon>Pseudomonadati</taxon>
        <taxon>Bacteroidota</taxon>
        <taxon>Bacteroidia</taxon>
        <taxon>Bacteroidales</taxon>
        <taxon>Prevotellaceae</taxon>
        <taxon>Prevotella</taxon>
    </lineage>
</organism>
<gene>
    <name evidence="5" type="ORF">J5A58_03945</name>
</gene>